<protein>
    <recommendedName>
        <fullName evidence="7">Reverse transcriptase RNase H-like domain-containing protein</fullName>
    </recommendedName>
</protein>
<keyword evidence="4" id="KW-0255">Endonuclease</keyword>
<evidence type="ECO:0000256" key="4">
    <source>
        <dbReference type="ARBA" id="ARBA00022759"/>
    </source>
</evidence>
<dbReference type="AlphaFoldDB" id="A0A8D0FYW2"/>
<dbReference type="InterPro" id="IPR041373">
    <property type="entry name" value="RT_RNaseH"/>
</dbReference>
<dbReference type="GO" id="GO:0016787">
    <property type="term" value="F:hydrolase activity"/>
    <property type="evidence" value="ECO:0007669"/>
    <property type="project" value="UniProtKB-KW"/>
</dbReference>
<dbReference type="Gene3D" id="3.10.20.370">
    <property type="match status" value="1"/>
</dbReference>
<evidence type="ECO:0000313" key="9">
    <source>
        <dbReference type="Proteomes" id="UP000694551"/>
    </source>
</evidence>
<dbReference type="Ensembl" id="ENSSOCT00000022383.1">
    <property type="protein sequence ID" value="ENSSOCP00000021838.1"/>
    <property type="gene ID" value="ENSSOCG00000016285.1"/>
</dbReference>
<dbReference type="GO" id="GO:0003964">
    <property type="term" value="F:RNA-directed DNA polymerase activity"/>
    <property type="evidence" value="ECO:0007669"/>
    <property type="project" value="UniProtKB-KW"/>
</dbReference>
<keyword evidence="3" id="KW-0540">Nuclease</keyword>
<evidence type="ECO:0000256" key="1">
    <source>
        <dbReference type="ARBA" id="ARBA00022679"/>
    </source>
</evidence>
<dbReference type="Proteomes" id="UP000694551">
    <property type="component" value="Unplaced"/>
</dbReference>
<feature type="domain" description="Reverse transcriptase RNase H-like" evidence="7">
    <location>
        <begin position="5"/>
        <end position="69"/>
    </location>
</feature>
<keyword evidence="5" id="KW-0378">Hydrolase</keyword>
<keyword evidence="2" id="KW-0548">Nucleotidyltransferase</keyword>
<keyword evidence="6" id="KW-0695">RNA-directed DNA polymerase</keyword>
<dbReference type="SUPFAM" id="SSF56672">
    <property type="entry name" value="DNA/RNA polymerases"/>
    <property type="match status" value="1"/>
</dbReference>
<dbReference type="GO" id="GO:0004519">
    <property type="term" value="F:endonuclease activity"/>
    <property type="evidence" value="ECO:0007669"/>
    <property type="project" value="UniProtKB-KW"/>
</dbReference>
<evidence type="ECO:0000256" key="2">
    <source>
        <dbReference type="ARBA" id="ARBA00022695"/>
    </source>
</evidence>
<evidence type="ECO:0000256" key="5">
    <source>
        <dbReference type="ARBA" id="ARBA00022801"/>
    </source>
</evidence>
<keyword evidence="1" id="KW-0808">Transferase</keyword>
<evidence type="ECO:0000256" key="3">
    <source>
        <dbReference type="ARBA" id="ARBA00022722"/>
    </source>
</evidence>
<accession>A0A8D0FYW2</accession>
<name>A0A8D0FYW2_STROC</name>
<reference evidence="8" key="2">
    <citation type="submission" date="2025-09" db="UniProtKB">
        <authorList>
            <consortium name="Ensembl"/>
        </authorList>
    </citation>
    <scope>IDENTIFICATION</scope>
</reference>
<dbReference type="InterPro" id="IPR043502">
    <property type="entry name" value="DNA/RNA_pol_sf"/>
</dbReference>
<reference evidence="8" key="1">
    <citation type="submission" date="2025-08" db="UniProtKB">
        <authorList>
            <consortium name="Ensembl"/>
        </authorList>
    </citation>
    <scope>IDENTIFICATION</scope>
</reference>
<evidence type="ECO:0000256" key="6">
    <source>
        <dbReference type="ARBA" id="ARBA00022918"/>
    </source>
</evidence>
<evidence type="ECO:0000313" key="8">
    <source>
        <dbReference type="Ensembl" id="ENSSOCP00000021838.1"/>
    </source>
</evidence>
<proteinExistence type="predicted"/>
<organism evidence="8 9">
    <name type="scientific">Strix occidentalis caurina</name>
    <name type="common">northern spotted owl</name>
    <dbReference type="NCBI Taxonomy" id="311401"/>
    <lineage>
        <taxon>Eukaryota</taxon>
        <taxon>Metazoa</taxon>
        <taxon>Chordata</taxon>
        <taxon>Craniata</taxon>
        <taxon>Vertebrata</taxon>
        <taxon>Euteleostomi</taxon>
        <taxon>Archelosauria</taxon>
        <taxon>Archosauria</taxon>
        <taxon>Dinosauria</taxon>
        <taxon>Saurischia</taxon>
        <taxon>Theropoda</taxon>
        <taxon>Coelurosauria</taxon>
        <taxon>Aves</taxon>
        <taxon>Neognathae</taxon>
        <taxon>Neoaves</taxon>
        <taxon>Telluraves</taxon>
        <taxon>Strigiformes</taxon>
        <taxon>Strigidae</taxon>
        <taxon>Strix</taxon>
    </lineage>
</organism>
<dbReference type="Pfam" id="PF17917">
    <property type="entry name" value="RT_RNaseH"/>
    <property type="match status" value="1"/>
</dbReference>
<evidence type="ECO:0000259" key="7">
    <source>
        <dbReference type="Pfam" id="PF17917"/>
    </source>
</evidence>
<sequence>VALGVMTQTLGSWKRPVAYFSKQLDEVSKGWPAYLRAVAATALLIQEAQKLTLGKPVTVMVPHAVICPICMNNPNSCL</sequence>
<keyword evidence="9" id="KW-1185">Reference proteome</keyword>